<dbReference type="Pfam" id="PF01130">
    <property type="entry name" value="CD36"/>
    <property type="match status" value="1"/>
</dbReference>
<feature type="transmembrane region" description="Helical" evidence="9">
    <location>
        <begin position="522"/>
        <end position="542"/>
    </location>
</feature>
<evidence type="ECO:0000256" key="8">
    <source>
        <dbReference type="SAM" id="MobiDB-lite"/>
    </source>
</evidence>
<comment type="subcellular location">
    <subcellularLocation>
        <location evidence="1">Cell membrane</location>
    </subcellularLocation>
</comment>
<keyword evidence="3" id="KW-1003">Cell membrane</keyword>
<dbReference type="GO" id="GO:0005886">
    <property type="term" value="C:plasma membrane"/>
    <property type="evidence" value="ECO:0007669"/>
    <property type="project" value="UniProtKB-SubCell"/>
</dbReference>
<dbReference type="PANTHER" id="PTHR11923">
    <property type="entry name" value="SCAVENGER RECEPTOR CLASS B TYPE-1 SR-B1"/>
    <property type="match status" value="1"/>
</dbReference>
<name>A0AAJ7EIG3_PAPXU</name>
<dbReference type="AlphaFoldDB" id="A0AAJ7EIG3"/>
<dbReference type="InterPro" id="IPR002159">
    <property type="entry name" value="CD36_fam"/>
</dbReference>
<evidence type="ECO:0000256" key="2">
    <source>
        <dbReference type="ARBA" id="ARBA00010532"/>
    </source>
</evidence>
<evidence type="ECO:0000256" key="3">
    <source>
        <dbReference type="ARBA" id="ARBA00022475"/>
    </source>
</evidence>
<dbReference type="KEGG" id="pxu:106125792"/>
<evidence type="ECO:0000256" key="9">
    <source>
        <dbReference type="SAM" id="Phobius"/>
    </source>
</evidence>
<comment type="similarity">
    <text evidence="2">Belongs to the CD36 family.</text>
</comment>
<evidence type="ECO:0000256" key="7">
    <source>
        <dbReference type="ARBA" id="ARBA00023180"/>
    </source>
</evidence>
<gene>
    <name evidence="10" type="primary">LOC106125792</name>
</gene>
<sequence>MAREERLGLRMHLDALIQGCAEPTWLVRTKGLKVRNRIHSGRQTSKRPPESAETVKRPQPIDIRNSRTQSRSNMVSIAVKSGFLMGFGAVFVVVGAVMVVYWPTIFFAQLQKMMMLTKTSTSFSIWREVPIPMYLECYMFNITNVDEILAGKNVTLKVEQLGPYVFREQHTKEDITWNDNNTVTFYNRRVWHFQPDMSNGSVSDNITSINPIIVTVGHIMRNEPLFMRVAVNVFMGMNHKNLFLTANVSSWLFDGITDPLFDIAAHFPDLPFEIPFDRFGWFYSRNESKEYDGVFVMNTGTADFSQLGNVEMWRHSNRTMYRDHCGEVRGSTGELWAPELGQEELVVFSSDLCTYLILSKSGPLTVEGIEGMQYSTNDSTFDNGHKYPSMACYCDEVRDENCLPAGALNVSACRFGSPAFVTLPHFLGVDSHYADKIDGLEPNDEYKFRLALEMYTGMPLQVFAQLQINMLVRYVPGISLNNQLPDGDTLVPMFWFRQEVRISDDYARLARFALNLRDGMPYGFYALTAIGILLLIVGIAYLMRKLLKSPETAPILNETNNPEETR</sequence>
<dbReference type="CTD" id="100328604"/>
<protein>
    <submittedName>
        <fullName evidence="10">Protein croquemort-like isoform X1</fullName>
    </submittedName>
</protein>
<reference evidence="10" key="1">
    <citation type="submission" date="2025-08" db="UniProtKB">
        <authorList>
            <consortium name="RefSeq"/>
        </authorList>
    </citation>
    <scope>IDENTIFICATION</scope>
</reference>
<dbReference type="PRINTS" id="PR01609">
    <property type="entry name" value="CD36FAMILY"/>
</dbReference>
<keyword evidence="4 9" id="KW-0812">Transmembrane</keyword>
<evidence type="ECO:0000313" key="10">
    <source>
        <dbReference type="RefSeq" id="XP_013178602.1"/>
    </source>
</evidence>
<evidence type="ECO:0000256" key="6">
    <source>
        <dbReference type="ARBA" id="ARBA00023136"/>
    </source>
</evidence>
<feature type="region of interest" description="Disordered" evidence="8">
    <location>
        <begin position="37"/>
        <end position="59"/>
    </location>
</feature>
<keyword evidence="7" id="KW-0325">Glycoprotein</keyword>
<feature type="transmembrane region" description="Helical" evidence="9">
    <location>
        <begin position="77"/>
        <end position="102"/>
    </location>
</feature>
<feature type="compositionally biased region" description="Basic and acidic residues" evidence="8">
    <location>
        <begin position="47"/>
        <end position="56"/>
    </location>
</feature>
<evidence type="ECO:0000256" key="4">
    <source>
        <dbReference type="ARBA" id="ARBA00022692"/>
    </source>
</evidence>
<evidence type="ECO:0000256" key="1">
    <source>
        <dbReference type="ARBA" id="ARBA00004236"/>
    </source>
</evidence>
<keyword evidence="5 9" id="KW-1133">Transmembrane helix</keyword>
<dbReference type="Proteomes" id="UP000694872">
    <property type="component" value="Unplaced"/>
</dbReference>
<dbReference type="RefSeq" id="XP_013178602.1">
    <property type="nucleotide sequence ID" value="XM_013323148.1"/>
</dbReference>
<dbReference type="GeneID" id="106125792"/>
<keyword evidence="6 9" id="KW-0472">Membrane</keyword>
<dbReference type="GO" id="GO:0005737">
    <property type="term" value="C:cytoplasm"/>
    <property type="evidence" value="ECO:0007669"/>
    <property type="project" value="TreeGrafter"/>
</dbReference>
<organism evidence="10">
    <name type="scientific">Papilio xuthus</name>
    <name type="common">Asian swallowtail butterfly</name>
    <dbReference type="NCBI Taxonomy" id="66420"/>
    <lineage>
        <taxon>Eukaryota</taxon>
        <taxon>Metazoa</taxon>
        <taxon>Ecdysozoa</taxon>
        <taxon>Arthropoda</taxon>
        <taxon>Hexapoda</taxon>
        <taxon>Insecta</taxon>
        <taxon>Pterygota</taxon>
        <taxon>Neoptera</taxon>
        <taxon>Endopterygota</taxon>
        <taxon>Lepidoptera</taxon>
        <taxon>Glossata</taxon>
        <taxon>Ditrysia</taxon>
        <taxon>Papilionoidea</taxon>
        <taxon>Papilionidae</taxon>
        <taxon>Papilioninae</taxon>
        <taxon>Papilio</taxon>
    </lineage>
</organism>
<dbReference type="PANTHER" id="PTHR11923:SF114">
    <property type="entry name" value="FI02050P-RELATED"/>
    <property type="match status" value="1"/>
</dbReference>
<proteinExistence type="inferred from homology"/>
<evidence type="ECO:0000256" key="5">
    <source>
        <dbReference type="ARBA" id="ARBA00022989"/>
    </source>
</evidence>
<dbReference type="GO" id="GO:0005044">
    <property type="term" value="F:scavenger receptor activity"/>
    <property type="evidence" value="ECO:0007669"/>
    <property type="project" value="TreeGrafter"/>
</dbReference>
<accession>A0AAJ7EIG3</accession>